<dbReference type="Pfam" id="PF22679">
    <property type="entry name" value="T1R_D3-like"/>
    <property type="match status" value="1"/>
</dbReference>
<evidence type="ECO:0000259" key="3">
    <source>
        <dbReference type="Pfam" id="PF22679"/>
    </source>
</evidence>
<dbReference type="AlphaFoldDB" id="X1BX11"/>
<dbReference type="InterPro" id="IPR051268">
    <property type="entry name" value="Type-I_R_enzyme_R_subunit"/>
</dbReference>
<dbReference type="Gene3D" id="3.40.50.300">
    <property type="entry name" value="P-loop containing nucleotide triphosphate hydrolases"/>
    <property type="match status" value="3"/>
</dbReference>
<name>X1BX11_9ZZZZ</name>
<dbReference type="InterPro" id="IPR055180">
    <property type="entry name" value="HsdR_RecA-like_helicase_dom_2"/>
</dbReference>
<feature type="non-terminal residue" evidence="4">
    <location>
        <position position="1"/>
    </location>
</feature>
<dbReference type="PANTHER" id="PTHR30195:SF15">
    <property type="entry name" value="TYPE I RESTRICTION ENZYME HINDI ENDONUCLEASE SUBUNIT"/>
    <property type="match status" value="1"/>
</dbReference>
<feature type="domain" description="SWI2/SNF2 ATPase" evidence="2">
    <location>
        <begin position="2"/>
        <end position="137"/>
    </location>
</feature>
<evidence type="ECO:0000313" key="4">
    <source>
        <dbReference type="EMBL" id="GAG85672.1"/>
    </source>
</evidence>
<dbReference type="InterPro" id="IPR040980">
    <property type="entry name" value="SWI2_SNF2"/>
</dbReference>
<dbReference type="SUPFAM" id="SSF52540">
    <property type="entry name" value="P-loop containing nucleoside triphosphate hydrolases"/>
    <property type="match status" value="1"/>
</dbReference>
<dbReference type="EMBL" id="BART01019397">
    <property type="protein sequence ID" value="GAG85672.1"/>
    <property type="molecule type" value="Genomic_DNA"/>
</dbReference>
<dbReference type="GO" id="GO:0009307">
    <property type="term" value="P:DNA restriction-modification system"/>
    <property type="evidence" value="ECO:0007669"/>
    <property type="project" value="UniProtKB-KW"/>
</dbReference>
<organism evidence="4">
    <name type="scientific">marine sediment metagenome</name>
    <dbReference type="NCBI Taxonomy" id="412755"/>
    <lineage>
        <taxon>unclassified sequences</taxon>
        <taxon>metagenomes</taxon>
        <taxon>ecological metagenomes</taxon>
    </lineage>
</organism>
<accession>X1BX11</accession>
<reference evidence="4" key="1">
    <citation type="journal article" date="2014" name="Front. Microbiol.">
        <title>High frequency of phylogenetically diverse reductive dehalogenase-homologous genes in deep subseafloor sedimentary metagenomes.</title>
        <authorList>
            <person name="Kawai M."/>
            <person name="Futagami T."/>
            <person name="Toyoda A."/>
            <person name="Takaki Y."/>
            <person name="Nishi S."/>
            <person name="Hori S."/>
            <person name="Arai W."/>
            <person name="Tsubouchi T."/>
            <person name="Morono Y."/>
            <person name="Uchiyama I."/>
            <person name="Ito T."/>
            <person name="Fujiyama A."/>
            <person name="Inagaki F."/>
            <person name="Takami H."/>
        </authorList>
    </citation>
    <scope>NUCLEOTIDE SEQUENCE</scope>
    <source>
        <strain evidence="4">Expedition CK06-06</strain>
    </source>
</reference>
<comment type="caution">
    <text evidence="4">The sequence shown here is derived from an EMBL/GenBank/DDBJ whole genome shotgun (WGS) entry which is preliminary data.</text>
</comment>
<proteinExistence type="predicted"/>
<dbReference type="PANTHER" id="PTHR30195">
    <property type="entry name" value="TYPE I SITE-SPECIFIC DEOXYRIBONUCLEASE PROTEIN SUBUNIT M AND R"/>
    <property type="match status" value="1"/>
</dbReference>
<dbReference type="CDD" id="cd18800">
    <property type="entry name" value="SF2_C_EcoR124I-like"/>
    <property type="match status" value="1"/>
</dbReference>
<sequence length="294" mass="33867">KRHLQELLSSDYRGLIITTIHKFEGISKHINTRNNIIVLIDEAHRSQESDLGNYMRGALPNAYYIGFTGTPIDKGKIGRGTFYAFGNPPDEPYLDKYSIDESIEDKTTVPLYYSLTPTDLHVDKETLEEEFFKVLEEEGIASIEGVNKIIEKAKKLKAVLKSSERVDKIAEHIAEHYKKFIEPLGFKAFIVAIDREGCALYKKAIDKYLPQEYTQVVYTGNHKDRDLLRKYHITKDEEKNIRKAFKSPNEMPKILIVTQKLLTGFDAPILYVMYLDKPFKDHTLLQAIARVNRP</sequence>
<dbReference type="Pfam" id="PF18766">
    <property type="entry name" value="SWI2_SNF2"/>
    <property type="match status" value="1"/>
</dbReference>
<feature type="non-terminal residue" evidence="4">
    <location>
        <position position="294"/>
    </location>
</feature>
<evidence type="ECO:0000256" key="1">
    <source>
        <dbReference type="ARBA" id="ARBA00022747"/>
    </source>
</evidence>
<evidence type="ECO:0008006" key="5">
    <source>
        <dbReference type="Google" id="ProtNLM"/>
    </source>
</evidence>
<evidence type="ECO:0000259" key="2">
    <source>
        <dbReference type="Pfam" id="PF18766"/>
    </source>
</evidence>
<gene>
    <name evidence="4" type="ORF">S01H4_36315</name>
</gene>
<feature type="domain" description="Restriction endonuclease type I HsdR second RecA-like helicase" evidence="3">
    <location>
        <begin position="211"/>
        <end position="293"/>
    </location>
</feature>
<dbReference type="InterPro" id="IPR027417">
    <property type="entry name" value="P-loop_NTPase"/>
</dbReference>
<protein>
    <recommendedName>
        <fullName evidence="5">Helicase ATP-binding domain-containing protein</fullName>
    </recommendedName>
</protein>
<keyword evidence="1" id="KW-0680">Restriction system</keyword>